<protein>
    <submittedName>
        <fullName evidence="2">Glycerophosphodiester phosphodiesterase</fullName>
    </submittedName>
</protein>
<dbReference type="PANTHER" id="PTHR46211:SF1">
    <property type="entry name" value="GLYCEROPHOSPHODIESTER PHOSPHODIESTERASE, CYTOPLASMIC"/>
    <property type="match status" value="1"/>
</dbReference>
<gene>
    <name evidence="2" type="ORF">J0J69_06945</name>
</gene>
<dbReference type="PROSITE" id="PS51704">
    <property type="entry name" value="GP_PDE"/>
    <property type="match status" value="1"/>
</dbReference>
<dbReference type="SUPFAM" id="SSF51695">
    <property type="entry name" value="PLC-like phosphodiesterases"/>
    <property type="match status" value="1"/>
</dbReference>
<evidence type="ECO:0000313" key="3">
    <source>
        <dbReference type="Proteomes" id="UP001058016"/>
    </source>
</evidence>
<evidence type="ECO:0000259" key="1">
    <source>
        <dbReference type="PROSITE" id="PS51704"/>
    </source>
</evidence>
<proteinExistence type="predicted"/>
<dbReference type="Pfam" id="PF03009">
    <property type="entry name" value="GDPD"/>
    <property type="match status" value="1"/>
</dbReference>
<dbReference type="EMBL" id="CP071249">
    <property type="protein sequence ID" value="UUF04895.1"/>
    <property type="molecule type" value="Genomic_DNA"/>
</dbReference>
<dbReference type="PANTHER" id="PTHR46211">
    <property type="entry name" value="GLYCEROPHOSPHORYL DIESTER PHOSPHODIESTERASE"/>
    <property type="match status" value="1"/>
</dbReference>
<dbReference type="Proteomes" id="UP001058016">
    <property type="component" value="Chromosome"/>
</dbReference>
<organism evidence="2 3">
    <name type="scientific">Turicibacter bilis</name>
    <dbReference type="NCBI Taxonomy" id="2735723"/>
    <lineage>
        <taxon>Bacteria</taxon>
        <taxon>Bacillati</taxon>
        <taxon>Bacillota</taxon>
        <taxon>Erysipelotrichia</taxon>
        <taxon>Erysipelotrichales</taxon>
        <taxon>Turicibacteraceae</taxon>
        <taxon>Turicibacter</taxon>
    </lineage>
</organism>
<feature type="domain" description="GP-PDE" evidence="1">
    <location>
        <begin position="138"/>
        <end position="370"/>
    </location>
</feature>
<keyword evidence="3" id="KW-1185">Reference proteome</keyword>
<sequence>MYKKYVRLKLNESKKTICRIRYDEYGSQVEVKLFSEEEEEVLDLSGYRVNVCANQTNGKSVFNRCEVVSNKVGSVSLNLTNYLSDFDVRIPCEIMVYGPDEECLGTASFYLVVPHPLALGDQEMRATDVKKSTLSPKIRMIAHRGLSSLAPENTLLAYELAGKYGYYGAECDIHETKDGEFVLLHDDTLERMTNGSGKPEHYSLDELKELIINGGNQVKKYPHLRIPTLEEYLAVCKKWGLVPVIEIKEIEPKSVARLLEVVAQWGSLQYVVIISFSKEIVTEVRKLNHQVNIQWLAEMTIENIDYCARYDMDIDCYKKQVSKEMVDYAHSKGVLVNTWTVDHGEEMQNLVDMGVDCISTNVLLYNQALQSSGKVKSYLFDHRVNYVTCLHSSIDNQDENEWMWRETGSILEIRGNHEAKKMLQIKLPALNAGDVVSVSFFYRNISGDEVRAGLEYIEMDEASTIERSIKTKAINDWGYVDCQFIVMNQVSGNKDYYNVLIGSWNMSNSHFMLRDVRIKIEYM</sequence>
<accession>A0ABY5JDZ2</accession>
<evidence type="ECO:0000313" key="2">
    <source>
        <dbReference type="EMBL" id="UUF04895.1"/>
    </source>
</evidence>
<dbReference type="RefSeq" id="WP_212725695.1">
    <property type="nucleotide sequence ID" value="NZ_CP071249.1"/>
</dbReference>
<reference evidence="2 3" key="1">
    <citation type="submission" date="2021-03" db="EMBL/GenBank/DDBJ databases">
        <title>Comparative Genomics and Metabolomics in the genus Turicibacter.</title>
        <authorList>
            <person name="Maki J."/>
            <person name="Looft T."/>
        </authorList>
    </citation>
    <scope>NUCLEOTIDE SEQUENCE [LARGE SCALE GENOMIC DNA]</scope>
    <source>
        <strain evidence="2 3">MMM721</strain>
    </source>
</reference>
<dbReference type="InterPro" id="IPR017946">
    <property type="entry name" value="PLC-like_Pdiesterase_TIM-brl"/>
</dbReference>
<dbReference type="InterPro" id="IPR030395">
    <property type="entry name" value="GP_PDE_dom"/>
</dbReference>
<dbReference type="Gene3D" id="3.20.20.190">
    <property type="entry name" value="Phosphatidylinositol (PI) phosphodiesterase"/>
    <property type="match status" value="1"/>
</dbReference>
<name>A0ABY5JDZ2_9FIRM</name>